<feature type="compositionally biased region" description="Basic residues" evidence="6">
    <location>
        <begin position="772"/>
        <end position="781"/>
    </location>
</feature>
<dbReference type="EMBL" id="JAFFZE010000022">
    <property type="protein sequence ID" value="MCT2586788.1"/>
    <property type="molecule type" value="Genomic_DNA"/>
</dbReference>
<feature type="compositionally biased region" description="Polar residues" evidence="6">
    <location>
        <begin position="921"/>
        <end position="942"/>
    </location>
</feature>
<feature type="compositionally biased region" description="Acidic residues" evidence="6">
    <location>
        <begin position="151"/>
        <end position="162"/>
    </location>
</feature>
<accession>A0ABT2JG99</accession>
<dbReference type="PANTHER" id="PTHR30001">
    <property type="entry name" value="RIBONUCLEASE"/>
    <property type="match status" value="1"/>
</dbReference>
<evidence type="ECO:0000256" key="1">
    <source>
        <dbReference type="ARBA" id="ARBA00001946"/>
    </source>
</evidence>
<feature type="compositionally biased region" description="Gly residues" evidence="6">
    <location>
        <begin position="998"/>
        <end position="1010"/>
    </location>
</feature>
<feature type="compositionally biased region" description="Polar residues" evidence="6">
    <location>
        <begin position="1052"/>
        <end position="1066"/>
    </location>
</feature>
<keyword evidence="9" id="KW-1185">Reference proteome</keyword>
<feature type="compositionally biased region" description="Low complexity" evidence="6">
    <location>
        <begin position="1011"/>
        <end position="1020"/>
    </location>
</feature>
<feature type="compositionally biased region" description="Acidic residues" evidence="6">
    <location>
        <begin position="136"/>
        <end position="145"/>
    </location>
</feature>
<reference evidence="8 9" key="1">
    <citation type="submission" date="2021-02" db="EMBL/GenBank/DDBJ databases">
        <title>Actinophytocola xerophila sp. nov., isolated from soil of cotton cropping field.</title>
        <authorList>
            <person name="Huang R."/>
            <person name="Chen X."/>
            <person name="Ge X."/>
            <person name="Liu W."/>
        </authorList>
    </citation>
    <scope>NUCLEOTIDE SEQUENCE [LARGE SCALE GENOMIC DNA]</scope>
    <source>
        <strain evidence="8 9">S1-96</strain>
    </source>
</reference>
<evidence type="ECO:0000256" key="6">
    <source>
        <dbReference type="SAM" id="MobiDB-lite"/>
    </source>
</evidence>
<evidence type="ECO:0000256" key="4">
    <source>
        <dbReference type="ARBA" id="ARBA00022842"/>
    </source>
</evidence>
<evidence type="ECO:0000256" key="2">
    <source>
        <dbReference type="ARBA" id="ARBA00022723"/>
    </source>
</evidence>
<feature type="compositionally biased region" description="Basic residues" evidence="6">
    <location>
        <begin position="250"/>
        <end position="259"/>
    </location>
</feature>
<feature type="compositionally biased region" description="Polar residues" evidence="6">
    <location>
        <begin position="848"/>
        <end position="862"/>
    </location>
</feature>
<dbReference type="SMART" id="SM00316">
    <property type="entry name" value="S1"/>
    <property type="match status" value="1"/>
</dbReference>
<dbReference type="PROSITE" id="PS50126">
    <property type="entry name" value="S1"/>
    <property type="match status" value="1"/>
</dbReference>
<sequence>MSDTTTPAGNPGGDNATSITAVLADLPPRIRIHALAKLLGRSSREVLTAVTDLGADGRSVQSSIDRETALRVAESFGLTEQPEPEPAPAPAEEPAEEPAQETTRRVPPTPVFASASPLFLPPEPKAAPPVRKPEPRDEDEADTTDQTEGADGADDGTDDDSDDSRPRRRRGRRGRGRGKGGQDENGDESTDEEQAKPAEKQEKVEGKRRKSGKSASSASASTSSSSSDDPEAESTEDEQPEAEESDAASRRRRRRRRRKGGTDDDGGPTEDDPPNTVVHVREARDDKDKDKDKGESDGRDEVRSVRGSTRLEAKRQRRRDGREAGRRRAPILSEAEFLARRESVDRAMVVRERGDRVQIGVLEDGVLVEHFVTSAGTGSLVGNVYLGRVQNVLPSMEAAFVDIGRGRNAVLYAGEVDWDAAGLEGKARKIEQALSTGDSVLVQVTKDPVGHKGARLTTQISLPGRFLVYVPGGGATGISRKLPENERRRLKDVLKRVVPEDAGVIIRTASEGISEDELGRDVRRLQAQWQVIQEKTKGGNGVKKVNAPALVYEEPDLLVKVVRDLFTEDFSALVVQGDTAWETVDAYVSHVAPELAERVRKHVAKTDVFAEYRIEEQLLKALDRKVWLPSGGYLVIDRTEAMTVIDVNTGKFTGSGGNLEETVTRNNLESAEEIVRQLRLRDIGGIIVIDFIDMVLESNRDLVLRRLTECLGRDRTRHQVAEVTSLGLVQMTRKRVGTGLLEAFGTTCEHCKGRGVLVTTEPAGKATNGHSGHQHGNRRSRSRGDDGGGGKDTGKETSKDKESAKEAAKEAAAKDAAAKEAAKAVRDIAAATTKANGTDAQPAESGSPADQATSDSSRTGSDTARAGAGSHTAAAPAARGSGSPVTTPEGSDRGASPDTRSRPAETEPTGSASAGGDVRSGSPSTGTRAGTSVESDASTSGSAPVAEPTAGTDTGTDAPVDANAEPGGAPASGVDRSTGTASAIGTASPGTPATGSGALTGTGPDTGAGSGADLSGSSPAPVAEQPPTRARRRSRRSAGQPSVTAAHAGVTVNATTTPAGEPSASTVIDPATPADTGPAGTGFTGTDESNGRPEQANGRPHGADRAADHGADHAADHGADRAAEHGVEHSADQGADQGAGQGDPAGELVGNESDVPAVTPPTRRPTRRGASRPAGPPVTAAHDG</sequence>
<evidence type="ECO:0000259" key="7">
    <source>
        <dbReference type="PROSITE" id="PS50126"/>
    </source>
</evidence>
<keyword evidence="8" id="KW-0396">Initiation factor</keyword>
<evidence type="ECO:0000313" key="9">
    <source>
        <dbReference type="Proteomes" id="UP001156441"/>
    </source>
</evidence>
<evidence type="ECO:0000256" key="5">
    <source>
        <dbReference type="ARBA" id="ARBA00022884"/>
    </source>
</evidence>
<feature type="region of interest" description="Disordered" evidence="6">
    <location>
        <begin position="73"/>
        <end position="327"/>
    </location>
</feature>
<proteinExistence type="predicted"/>
<organism evidence="8 9">
    <name type="scientific">Actinophytocola gossypii</name>
    <dbReference type="NCBI Taxonomy" id="2812003"/>
    <lineage>
        <taxon>Bacteria</taxon>
        <taxon>Bacillati</taxon>
        <taxon>Actinomycetota</taxon>
        <taxon>Actinomycetes</taxon>
        <taxon>Pseudonocardiales</taxon>
        <taxon>Pseudonocardiaceae</taxon>
    </lineage>
</organism>
<keyword evidence="2" id="KW-0479">Metal-binding</keyword>
<keyword evidence="5" id="KW-0694">RNA-binding</keyword>
<feature type="compositionally biased region" description="Basic and acidic residues" evidence="6">
    <location>
        <begin position="782"/>
        <end position="812"/>
    </location>
</feature>
<dbReference type="InterPro" id="IPR012340">
    <property type="entry name" value="NA-bd_OB-fold"/>
</dbReference>
<protein>
    <submittedName>
        <fullName evidence="8">Translation initiation factor IF-2 N-terminal domain-containing protein</fullName>
    </submittedName>
</protein>
<comment type="caution">
    <text evidence="8">The sequence shown here is derived from an EMBL/GenBank/DDBJ whole genome shotgun (WGS) entry which is preliminary data.</text>
</comment>
<dbReference type="PANTHER" id="PTHR30001:SF0">
    <property type="entry name" value="RIBONUCLEASE G"/>
    <property type="match status" value="1"/>
</dbReference>
<dbReference type="InterPro" id="IPR003029">
    <property type="entry name" value="S1_domain"/>
</dbReference>
<keyword evidence="4" id="KW-0460">Magnesium</keyword>
<dbReference type="SUPFAM" id="SSF50249">
    <property type="entry name" value="Nucleic acid-binding proteins"/>
    <property type="match status" value="1"/>
</dbReference>
<feature type="compositionally biased region" description="Low complexity" evidence="6">
    <location>
        <begin position="863"/>
        <end position="884"/>
    </location>
</feature>
<dbReference type="Proteomes" id="UP001156441">
    <property type="component" value="Unassembled WGS sequence"/>
</dbReference>
<feature type="compositionally biased region" description="Basic residues" evidence="6">
    <location>
        <begin position="166"/>
        <end position="178"/>
    </location>
</feature>
<dbReference type="CDD" id="cd04453">
    <property type="entry name" value="S1_RNase_E"/>
    <property type="match status" value="1"/>
</dbReference>
<evidence type="ECO:0000256" key="3">
    <source>
        <dbReference type="ARBA" id="ARBA00022801"/>
    </source>
</evidence>
<dbReference type="Pfam" id="PF10150">
    <property type="entry name" value="RNase_E_G"/>
    <property type="match status" value="1"/>
</dbReference>
<keyword evidence="3" id="KW-0378">Hydrolase</keyword>
<keyword evidence="8" id="KW-0648">Protein biosynthesis</keyword>
<feature type="region of interest" description="Disordered" evidence="6">
    <location>
        <begin position="833"/>
        <end position="1184"/>
    </location>
</feature>
<dbReference type="InterPro" id="IPR019307">
    <property type="entry name" value="RNA-bd_AU-1/RNase_E/G"/>
</dbReference>
<feature type="compositionally biased region" description="Acidic residues" evidence="6">
    <location>
        <begin position="263"/>
        <end position="273"/>
    </location>
</feature>
<feature type="compositionally biased region" description="Basic and acidic residues" evidence="6">
    <location>
        <begin position="279"/>
        <end position="326"/>
    </location>
</feature>
<name>A0ABT2JG99_9PSEU</name>
<feature type="compositionally biased region" description="Acidic residues" evidence="6">
    <location>
        <begin position="228"/>
        <end position="246"/>
    </location>
</feature>
<feature type="region of interest" description="Disordered" evidence="6">
    <location>
        <begin position="761"/>
        <end position="812"/>
    </location>
</feature>
<evidence type="ECO:0000313" key="8">
    <source>
        <dbReference type="EMBL" id="MCT2586788.1"/>
    </source>
</evidence>
<feature type="compositionally biased region" description="Basic and acidic residues" evidence="6">
    <location>
        <begin position="193"/>
        <end position="205"/>
    </location>
</feature>
<feature type="compositionally biased region" description="Low complexity" evidence="6">
    <location>
        <begin position="214"/>
        <end position="227"/>
    </location>
</feature>
<dbReference type="InterPro" id="IPR004659">
    <property type="entry name" value="RNase_E/G"/>
</dbReference>
<dbReference type="Gene3D" id="2.40.50.140">
    <property type="entry name" value="Nucleic acid-binding proteins"/>
    <property type="match status" value="1"/>
</dbReference>
<feature type="compositionally biased region" description="Basic and acidic residues" evidence="6">
    <location>
        <begin position="1101"/>
        <end position="1131"/>
    </location>
</feature>
<dbReference type="GO" id="GO:0003743">
    <property type="term" value="F:translation initiation factor activity"/>
    <property type="evidence" value="ECO:0007669"/>
    <property type="project" value="UniProtKB-KW"/>
</dbReference>
<dbReference type="Gene3D" id="1.10.10.2480">
    <property type="match status" value="1"/>
</dbReference>
<gene>
    <name evidence="8" type="ORF">JT362_27065</name>
</gene>
<feature type="compositionally biased region" description="Polar residues" evidence="6">
    <location>
        <begin position="975"/>
        <end position="997"/>
    </location>
</feature>
<comment type="cofactor">
    <cofactor evidence="1">
        <name>Mg(2+)</name>
        <dbReference type="ChEBI" id="CHEBI:18420"/>
    </cofactor>
</comment>
<dbReference type="NCBIfam" id="TIGR00757">
    <property type="entry name" value="RNaseEG"/>
    <property type="match status" value="1"/>
</dbReference>
<feature type="domain" description="S1 motif" evidence="7">
    <location>
        <begin position="382"/>
        <end position="459"/>
    </location>
</feature>